<keyword evidence="7" id="KW-1185">Reference proteome</keyword>
<evidence type="ECO:0000313" key="6">
    <source>
        <dbReference type="EMBL" id="MBC5736910.1"/>
    </source>
</evidence>
<dbReference type="Gene3D" id="3.90.1720.10">
    <property type="entry name" value="endopeptidase domain like (from Nostoc punctiforme)"/>
    <property type="match status" value="1"/>
</dbReference>
<accession>A0A8J6MCL5</accession>
<evidence type="ECO:0000256" key="4">
    <source>
        <dbReference type="ARBA" id="ARBA00022807"/>
    </source>
</evidence>
<comment type="caution">
    <text evidence="6">The sequence shown here is derived from an EMBL/GenBank/DDBJ whole genome shotgun (WGS) entry which is preliminary data.</text>
</comment>
<dbReference type="AlphaFoldDB" id="A0A8J6MCL5"/>
<gene>
    <name evidence="6" type="ORF">H8S62_07770</name>
</gene>
<keyword evidence="4" id="KW-0788">Thiol protease</keyword>
<sequence length="272" mass="29660">MRVIVNVPICPLMLRPACPGERVDEALFGMAAEVLDAPCPGWFRVRTHYGYTGYGEGRHLLFGEDCAESWLRLPKAVITKALCDVLSAPAVESWPLVSLTRGALVSPQGAPDGKGWQRIFLPDGREGYTKRSFLGPYYDTPPRFGESALRAAIVETAMGYLGTHYRWGGKTPMGIDCSGLASMAYLLNGVVIWRDAKLKEGYPLHPIPPESVKPADLLFFPGHVAIYLGDGRYLHSTAKDGSDGVVVNSLDPSHPDYRPDLPEKLTAAGSIF</sequence>
<dbReference type="Pfam" id="PF00877">
    <property type="entry name" value="NLPC_P60"/>
    <property type="match status" value="1"/>
</dbReference>
<evidence type="ECO:0000313" key="7">
    <source>
        <dbReference type="Proteomes" id="UP000607645"/>
    </source>
</evidence>
<dbReference type="InterPro" id="IPR038765">
    <property type="entry name" value="Papain-like_cys_pep_sf"/>
</dbReference>
<dbReference type="PANTHER" id="PTHR47053:SF1">
    <property type="entry name" value="MUREIN DD-ENDOPEPTIDASE MEPH-RELATED"/>
    <property type="match status" value="1"/>
</dbReference>
<dbReference type="EMBL" id="JACOPQ010000005">
    <property type="protein sequence ID" value="MBC5736910.1"/>
    <property type="molecule type" value="Genomic_DNA"/>
</dbReference>
<keyword evidence="3" id="KW-0378">Hydrolase</keyword>
<dbReference type="Gene3D" id="2.30.30.40">
    <property type="entry name" value="SH3 Domains"/>
    <property type="match status" value="1"/>
</dbReference>
<dbReference type="Proteomes" id="UP000607645">
    <property type="component" value="Unassembled WGS sequence"/>
</dbReference>
<evidence type="ECO:0000256" key="3">
    <source>
        <dbReference type="ARBA" id="ARBA00022801"/>
    </source>
</evidence>
<organism evidence="6 7">
    <name type="scientific">Lawsonibacter faecis</name>
    <dbReference type="NCBI Taxonomy" id="2763052"/>
    <lineage>
        <taxon>Bacteria</taxon>
        <taxon>Bacillati</taxon>
        <taxon>Bacillota</taxon>
        <taxon>Clostridia</taxon>
        <taxon>Eubacteriales</taxon>
        <taxon>Oscillospiraceae</taxon>
        <taxon>Lawsonibacter</taxon>
    </lineage>
</organism>
<dbReference type="InterPro" id="IPR000064">
    <property type="entry name" value="NLP_P60_dom"/>
</dbReference>
<dbReference type="GO" id="GO:0006508">
    <property type="term" value="P:proteolysis"/>
    <property type="evidence" value="ECO:0007669"/>
    <property type="project" value="UniProtKB-KW"/>
</dbReference>
<reference evidence="6" key="1">
    <citation type="submission" date="2020-08" db="EMBL/GenBank/DDBJ databases">
        <title>Genome public.</title>
        <authorList>
            <person name="Liu C."/>
            <person name="Sun Q."/>
        </authorList>
    </citation>
    <scope>NUCLEOTIDE SEQUENCE</scope>
    <source>
        <strain evidence="6">NSJ-52</strain>
    </source>
</reference>
<dbReference type="PANTHER" id="PTHR47053">
    <property type="entry name" value="MUREIN DD-ENDOPEPTIDASE MEPH-RELATED"/>
    <property type="match status" value="1"/>
</dbReference>
<evidence type="ECO:0000256" key="1">
    <source>
        <dbReference type="ARBA" id="ARBA00007074"/>
    </source>
</evidence>
<keyword evidence="2" id="KW-0645">Protease</keyword>
<comment type="similarity">
    <text evidence="1">Belongs to the peptidase C40 family.</text>
</comment>
<feature type="domain" description="NlpC/P60" evidence="5">
    <location>
        <begin position="147"/>
        <end position="269"/>
    </location>
</feature>
<evidence type="ECO:0000259" key="5">
    <source>
        <dbReference type="PROSITE" id="PS51935"/>
    </source>
</evidence>
<proteinExistence type="inferred from homology"/>
<evidence type="ECO:0000256" key="2">
    <source>
        <dbReference type="ARBA" id="ARBA00022670"/>
    </source>
</evidence>
<dbReference type="SUPFAM" id="SSF54001">
    <property type="entry name" value="Cysteine proteinases"/>
    <property type="match status" value="1"/>
</dbReference>
<name>A0A8J6MCL5_9FIRM</name>
<dbReference type="PROSITE" id="PS51935">
    <property type="entry name" value="NLPC_P60"/>
    <property type="match status" value="1"/>
</dbReference>
<dbReference type="InterPro" id="IPR051202">
    <property type="entry name" value="Peptidase_C40"/>
</dbReference>
<protein>
    <submittedName>
        <fullName evidence="6">C40 family peptidase</fullName>
    </submittedName>
</protein>
<dbReference type="RefSeq" id="WP_186918948.1">
    <property type="nucleotide sequence ID" value="NZ_JACOPQ010000005.1"/>
</dbReference>
<dbReference type="GO" id="GO:0008234">
    <property type="term" value="F:cysteine-type peptidase activity"/>
    <property type="evidence" value="ECO:0007669"/>
    <property type="project" value="UniProtKB-KW"/>
</dbReference>